<dbReference type="Pfam" id="PF01498">
    <property type="entry name" value="HTH_Tnp_Tc3_2"/>
    <property type="match status" value="1"/>
</dbReference>
<accession>A0A0C2RZG7</accession>
<reference evidence="3 4" key="1">
    <citation type="submission" date="2014-04" db="EMBL/GenBank/DDBJ databases">
        <title>Evolutionary Origins and Diversification of the Mycorrhizal Mutualists.</title>
        <authorList>
            <consortium name="DOE Joint Genome Institute"/>
            <consortium name="Mycorrhizal Genomics Consortium"/>
            <person name="Kohler A."/>
            <person name="Kuo A."/>
            <person name="Nagy L.G."/>
            <person name="Floudas D."/>
            <person name="Copeland A."/>
            <person name="Barry K.W."/>
            <person name="Cichocki N."/>
            <person name="Veneault-Fourrey C."/>
            <person name="LaButti K."/>
            <person name="Lindquist E.A."/>
            <person name="Lipzen A."/>
            <person name="Lundell T."/>
            <person name="Morin E."/>
            <person name="Murat C."/>
            <person name="Riley R."/>
            <person name="Ohm R."/>
            <person name="Sun H."/>
            <person name="Tunlid A."/>
            <person name="Henrissat B."/>
            <person name="Grigoriev I.V."/>
            <person name="Hibbett D.S."/>
            <person name="Martin F."/>
        </authorList>
    </citation>
    <scope>NUCLEOTIDE SEQUENCE [LARGE SCALE GENOMIC DNA]</scope>
    <source>
        <strain evidence="3 4">Koide BX008</strain>
    </source>
</reference>
<feature type="domain" description="Tc1-like transposase DDE" evidence="2">
    <location>
        <begin position="180"/>
        <end position="238"/>
    </location>
</feature>
<organism evidence="3 4">
    <name type="scientific">Amanita muscaria (strain Koide BX008)</name>
    <dbReference type="NCBI Taxonomy" id="946122"/>
    <lineage>
        <taxon>Eukaryota</taxon>
        <taxon>Fungi</taxon>
        <taxon>Dikarya</taxon>
        <taxon>Basidiomycota</taxon>
        <taxon>Agaricomycotina</taxon>
        <taxon>Agaricomycetes</taxon>
        <taxon>Agaricomycetidae</taxon>
        <taxon>Agaricales</taxon>
        <taxon>Pluteineae</taxon>
        <taxon>Amanitaceae</taxon>
        <taxon>Amanita</taxon>
    </lineage>
</organism>
<dbReference type="HOGENOM" id="CLU_056788_1_0_1"/>
<dbReference type="AlphaFoldDB" id="A0A0C2RZG7"/>
<dbReference type="GO" id="GO:0003677">
    <property type="term" value="F:DNA binding"/>
    <property type="evidence" value="ECO:0007669"/>
    <property type="project" value="InterPro"/>
</dbReference>
<dbReference type="InterPro" id="IPR009057">
    <property type="entry name" value="Homeodomain-like_sf"/>
</dbReference>
<dbReference type="Proteomes" id="UP000054549">
    <property type="component" value="Unassembled WGS sequence"/>
</dbReference>
<dbReference type="InterPro" id="IPR038717">
    <property type="entry name" value="Tc1-like_DDE_dom"/>
</dbReference>
<dbReference type="InParanoid" id="A0A0C2RZG7"/>
<dbReference type="PANTHER" id="PTHR46564:SF1">
    <property type="entry name" value="TRANSPOSASE"/>
    <property type="match status" value="1"/>
</dbReference>
<dbReference type="Pfam" id="PF13358">
    <property type="entry name" value="DDE_3"/>
    <property type="match status" value="1"/>
</dbReference>
<evidence type="ECO:0008006" key="5">
    <source>
        <dbReference type="Google" id="ProtNLM"/>
    </source>
</evidence>
<dbReference type="InterPro" id="IPR002492">
    <property type="entry name" value="Transposase_Tc1-like"/>
</dbReference>
<name>A0A0C2RZG7_AMAMK</name>
<evidence type="ECO:0000259" key="1">
    <source>
        <dbReference type="Pfam" id="PF01498"/>
    </source>
</evidence>
<gene>
    <name evidence="3" type="ORF">M378DRAFT_17647</name>
</gene>
<feature type="domain" description="Transposase Tc1-like" evidence="1">
    <location>
        <begin position="76"/>
        <end position="136"/>
    </location>
</feature>
<dbReference type="EMBL" id="KN818475">
    <property type="protein sequence ID" value="KIL55770.1"/>
    <property type="molecule type" value="Genomic_DNA"/>
</dbReference>
<dbReference type="InterPro" id="IPR036397">
    <property type="entry name" value="RNaseH_sf"/>
</dbReference>
<dbReference type="GO" id="GO:0006313">
    <property type="term" value="P:DNA transposition"/>
    <property type="evidence" value="ECO:0007669"/>
    <property type="project" value="InterPro"/>
</dbReference>
<protein>
    <recommendedName>
        <fullName evidence="5">Transposase</fullName>
    </recommendedName>
</protein>
<evidence type="ECO:0000313" key="3">
    <source>
        <dbReference type="EMBL" id="KIL55770.1"/>
    </source>
</evidence>
<keyword evidence="4" id="KW-1185">Reference proteome</keyword>
<dbReference type="SUPFAM" id="SSF46689">
    <property type="entry name" value="Homeodomain-like"/>
    <property type="match status" value="1"/>
</dbReference>
<dbReference type="OrthoDB" id="3203937at2759"/>
<dbReference type="PANTHER" id="PTHR46564">
    <property type="entry name" value="TRANSPOSASE"/>
    <property type="match status" value="1"/>
</dbReference>
<dbReference type="STRING" id="946122.A0A0C2RZG7"/>
<sequence length="280" mass="32341">MSQGKATPEAIQWIIVRLSTTMTTEEVSMYTSISVRTIERILAHFHRTNTVLVPAKLRGRPPKKFGDSELQHMFNAVNNVPDIYLDELQMELQETFGINASKSTIWRALRNSGYTMKKLSRVAIERSAEKRLAFAARIGTYEAEQLVFVDESAVDRRTTYRGRAWAIRGRKATRKAFFPYPGPNLVIVMDNCRIHKHPAIIDLIESRGMRCEFLPPYSPDYNPIELAFSALKYHLRRDSEYVRMAMKNLSPKEIYYTLLNSVYRISSADAFGWFRHCGYV</sequence>
<proteinExistence type="predicted"/>
<dbReference type="GO" id="GO:0015074">
    <property type="term" value="P:DNA integration"/>
    <property type="evidence" value="ECO:0007669"/>
    <property type="project" value="InterPro"/>
</dbReference>
<evidence type="ECO:0000313" key="4">
    <source>
        <dbReference type="Proteomes" id="UP000054549"/>
    </source>
</evidence>
<dbReference type="Gene3D" id="3.30.420.10">
    <property type="entry name" value="Ribonuclease H-like superfamily/Ribonuclease H"/>
    <property type="match status" value="1"/>
</dbReference>
<evidence type="ECO:0000259" key="2">
    <source>
        <dbReference type="Pfam" id="PF13358"/>
    </source>
</evidence>